<feature type="region of interest" description="Disordered" evidence="1">
    <location>
        <begin position="449"/>
        <end position="469"/>
    </location>
</feature>
<keyword evidence="3" id="KW-1185">Reference proteome</keyword>
<dbReference type="Pfam" id="PF15261">
    <property type="entry name" value="JHY"/>
    <property type="match status" value="1"/>
</dbReference>
<feature type="compositionally biased region" description="Basic and acidic residues" evidence="1">
    <location>
        <begin position="43"/>
        <end position="55"/>
    </location>
</feature>
<gene>
    <name evidence="2" type="ORF">PACLA_8A004093</name>
</gene>
<dbReference type="EMBL" id="CACRXK020001534">
    <property type="protein sequence ID" value="CAB3989682.1"/>
    <property type="molecule type" value="Genomic_DNA"/>
</dbReference>
<dbReference type="GO" id="GO:0035082">
    <property type="term" value="P:axoneme assembly"/>
    <property type="evidence" value="ECO:0007669"/>
    <property type="project" value="TreeGrafter"/>
</dbReference>
<comment type="caution">
    <text evidence="2">The sequence shown here is derived from an EMBL/GenBank/DDBJ whole genome shotgun (WGS) entry which is preliminary data.</text>
</comment>
<dbReference type="Proteomes" id="UP001152795">
    <property type="component" value="Unassembled WGS sequence"/>
</dbReference>
<feature type="region of interest" description="Disordered" evidence="1">
    <location>
        <begin position="372"/>
        <end position="401"/>
    </location>
</feature>
<accession>A0A7D9HPK1</accession>
<evidence type="ECO:0000313" key="3">
    <source>
        <dbReference type="Proteomes" id="UP001152795"/>
    </source>
</evidence>
<evidence type="ECO:0000313" key="2">
    <source>
        <dbReference type="EMBL" id="CAB3989682.1"/>
    </source>
</evidence>
<protein>
    <submittedName>
        <fullName evidence="2">Uncharacterized protein</fullName>
    </submittedName>
</protein>
<name>A0A7D9HPK1_PARCT</name>
<dbReference type="PANTHER" id="PTHR14726:SF1">
    <property type="entry name" value="JHY PROTEIN HOMOLOG"/>
    <property type="match status" value="1"/>
</dbReference>
<dbReference type="OrthoDB" id="10057281at2759"/>
<proteinExistence type="predicted"/>
<sequence>MAELVMDPNNVYIENVNEELLRDSLESSVERCNNVSISTMRTNETDSHKTSKEHSYVSSHNDLAKVHSAVDKEPKTGTKKHVMKRKPKNMIELNKMNIIKKGQAVSSYSKMHQKKLGRIAPIEKNGNSQPETSGPNNAAIEFHKQLVLDGILTDKDEFNNFGSYENNMALSGLHTLIERDEYSLESTRSNETNMSHFGKGYFVEAEPSMPDNGYKFEFVDSRKTNLAFSSPEDGKISHEHQLPPVRTFATSVQSAPADIQYSDLSYEKSFRSSSLHALLKPGESYAGLNNSMTSLASTKSIAEHGDSMTYSGIYANGKQNSRNNYKPYTLGDYKRLKKQSKPGGLGPDIKSEEHQQKAKKAIRQKAYSVAVKQRNTSETCHSSKKKRTATTKEVSVQKQEANARREKALEYAKTIPKPITSKNQNVWKVPSKAEEEPQTLLAILQQRHENEKKAVDDMRKDLQAKLTTR</sequence>
<reference evidence="2" key="1">
    <citation type="submission" date="2020-04" db="EMBL/GenBank/DDBJ databases">
        <authorList>
            <person name="Alioto T."/>
            <person name="Alioto T."/>
            <person name="Gomez Garrido J."/>
        </authorList>
    </citation>
    <scope>NUCLEOTIDE SEQUENCE</scope>
    <source>
        <strain evidence="2">A484AB</strain>
    </source>
</reference>
<feature type="compositionally biased region" description="Polar residues" evidence="1">
    <location>
        <begin position="391"/>
        <end position="400"/>
    </location>
</feature>
<dbReference type="PANTHER" id="PTHR14726">
    <property type="entry name" value="JHY PROTEIN HOMOLOG"/>
    <property type="match status" value="1"/>
</dbReference>
<evidence type="ECO:0000256" key="1">
    <source>
        <dbReference type="SAM" id="MobiDB-lite"/>
    </source>
</evidence>
<organism evidence="2 3">
    <name type="scientific">Paramuricea clavata</name>
    <name type="common">Red gorgonian</name>
    <name type="synonym">Violescent sea-whip</name>
    <dbReference type="NCBI Taxonomy" id="317549"/>
    <lineage>
        <taxon>Eukaryota</taxon>
        <taxon>Metazoa</taxon>
        <taxon>Cnidaria</taxon>
        <taxon>Anthozoa</taxon>
        <taxon>Octocorallia</taxon>
        <taxon>Malacalcyonacea</taxon>
        <taxon>Plexauridae</taxon>
        <taxon>Paramuricea</taxon>
    </lineage>
</organism>
<dbReference type="InterPro" id="IPR027968">
    <property type="entry name" value="JHY"/>
</dbReference>
<feature type="region of interest" description="Disordered" evidence="1">
    <location>
        <begin position="41"/>
        <end position="61"/>
    </location>
</feature>
<feature type="compositionally biased region" description="Basic and acidic residues" evidence="1">
    <location>
        <begin position="449"/>
        <end position="463"/>
    </location>
</feature>
<dbReference type="AlphaFoldDB" id="A0A7D9HPK1"/>